<name>A0ABW3T5Q8_9CAUL</name>
<organism evidence="2 3">
    <name type="scientific">Phenylobacterium conjunctum</name>
    <dbReference type="NCBI Taxonomy" id="1298959"/>
    <lineage>
        <taxon>Bacteria</taxon>
        <taxon>Pseudomonadati</taxon>
        <taxon>Pseudomonadota</taxon>
        <taxon>Alphaproteobacteria</taxon>
        <taxon>Caulobacterales</taxon>
        <taxon>Caulobacteraceae</taxon>
        <taxon>Phenylobacterium</taxon>
    </lineage>
</organism>
<evidence type="ECO:0000256" key="1">
    <source>
        <dbReference type="SAM" id="Phobius"/>
    </source>
</evidence>
<accession>A0ABW3T5Q8</accession>
<feature type="transmembrane region" description="Helical" evidence="1">
    <location>
        <begin position="126"/>
        <end position="144"/>
    </location>
</feature>
<dbReference type="RefSeq" id="WP_374345738.1">
    <property type="nucleotide sequence ID" value="NZ_JBHTLQ010000031.1"/>
</dbReference>
<dbReference type="Pfam" id="PF11911">
    <property type="entry name" value="DUF3429"/>
    <property type="match status" value="1"/>
</dbReference>
<keyword evidence="1" id="KW-0472">Membrane</keyword>
<reference evidence="3" key="1">
    <citation type="journal article" date="2019" name="Int. J. Syst. Evol. Microbiol.">
        <title>The Global Catalogue of Microorganisms (GCM) 10K type strain sequencing project: providing services to taxonomists for standard genome sequencing and annotation.</title>
        <authorList>
            <consortium name="The Broad Institute Genomics Platform"/>
            <consortium name="The Broad Institute Genome Sequencing Center for Infectious Disease"/>
            <person name="Wu L."/>
            <person name="Ma J."/>
        </authorList>
    </citation>
    <scope>NUCLEOTIDE SEQUENCE [LARGE SCALE GENOMIC DNA]</scope>
    <source>
        <strain evidence="3">CCUG 55074</strain>
    </source>
</reference>
<protein>
    <submittedName>
        <fullName evidence="2">DUF3429 domain-containing protein</fullName>
    </submittedName>
</protein>
<dbReference type="EMBL" id="JBHTLQ010000031">
    <property type="protein sequence ID" value="MFD1191651.1"/>
    <property type="molecule type" value="Genomic_DNA"/>
</dbReference>
<sequence>MDEEIGAPPSVWAIALLGLSGFPVAAMAYAYGPSSISGHGLNVLITWSAVMLGFLGGIRWGLESGRKAPPRWPRLALSALFPIGGWTLLAARGDIPVEWILTGYIAAYILQWLFDHSAPDTPSRYPRLMTVLTLGACVSLAMALEKALRM</sequence>
<evidence type="ECO:0000313" key="2">
    <source>
        <dbReference type="EMBL" id="MFD1191651.1"/>
    </source>
</evidence>
<feature type="transmembrane region" description="Helical" evidence="1">
    <location>
        <begin position="12"/>
        <end position="31"/>
    </location>
</feature>
<gene>
    <name evidence="2" type="ORF">ACFQ27_13765</name>
</gene>
<comment type="caution">
    <text evidence="2">The sequence shown here is derived from an EMBL/GenBank/DDBJ whole genome shotgun (WGS) entry which is preliminary data.</text>
</comment>
<proteinExistence type="predicted"/>
<dbReference type="InterPro" id="IPR021836">
    <property type="entry name" value="DUF3429"/>
</dbReference>
<keyword evidence="1" id="KW-0812">Transmembrane</keyword>
<dbReference type="Proteomes" id="UP001597216">
    <property type="component" value="Unassembled WGS sequence"/>
</dbReference>
<keyword evidence="3" id="KW-1185">Reference proteome</keyword>
<feature type="transmembrane region" description="Helical" evidence="1">
    <location>
        <begin position="72"/>
        <end position="90"/>
    </location>
</feature>
<feature type="transmembrane region" description="Helical" evidence="1">
    <location>
        <begin position="43"/>
        <end position="60"/>
    </location>
</feature>
<feature type="transmembrane region" description="Helical" evidence="1">
    <location>
        <begin position="97"/>
        <end position="114"/>
    </location>
</feature>
<evidence type="ECO:0000313" key="3">
    <source>
        <dbReference type="Proteomes" id="UP001597216"/>
    </source>
</evidence>
<keyword evidence="1" id="KW-1133">Transmembrane helix</keyword>